<sequence length="187" mass="21106">MRTSRSVLDHGRLGVAAVAAVVVLTPGGVPTTPSAAVSPTASVGGDERHYCTEDNLTYVRQGLIAWRRGIWSIHDMFAPDMVWRTEGSSVVAKEYRSKRQFLEEALTPFEARFTESDPFRPTRVRAMYCDNDTVIVVWDGRGTARDGRPYENTHAWFMKMRGGKVVETTSFSDSMAFDDLWKRVRPR</sequence>
<comment type="caution">
    <text evidence="2">The sequence shown here is derived from an EMBL/GenBank/DDBJ whole genome shotgun (WGS) entry which is preliminary data.</text>
</comment>
<dbReference type="RefSeq" id="WP_195898440.1">
    <property type="nucleotide sequence ID" value="NZ_JADOGI010000093.1"/>
</dbReference>
<evidence type="ECO:0000313" key="2">
    <source>
        <dbReference type="EMBL" id="MBF8189508.1"/>
    </source>
</evidence>
<accession>A0A931ACR9</accession>
<gene>
    <name evidence="2" type="ORF">ITP53_27990</name>
</gene>
<evidence type="ECO:0000259" key="1">
    <source>
        <dbReference type="Pfam" id="PF12680"/>
    </source>
</evidence>
<name>A0A931ACR9_9ACTN</name>
<reference evidence="2" key="1">
    <citation type="submission" date="2020-11" db="EMBL/GenBank/DDBJ databases">
        <title>Whole-genome analyses of Nonomuraea sp. K274.</title>
        <authorList>
            <person name="Veyisoglu A."/>
        </authorList>
    </citation>
    <scope>NUCLEOTIDE SEQUENCE</scope>
    <source>
        <strain evidence="2">K274</strain>
    </source>
</reference>
<dbReference type="InterPro" id="IPR032710">
    <property type="entry name" value="NTF2-like_dom_sf"/>
</dbReference>
<protein>
    <submittedName>
        <fullName evidence="2">Nuclear transport factor 2 family protein</fullName>
    </submittedName>
</protein>
<dbReference type="PANTHER" id="PTHR41252">
    <property type="entry name" value="BLR2505 PROTEIN"/>
    <property type="match status" value="1"/>
</dbReference>
<dbReference type="Gene3D" id="3.10.450.50">
    <property type="match status" value="1"/>
</dbReference>
<dbReference type="SUPFAM" id="SSF54427">
    <property type="entry name" value="NTF2-like"/>
    <property type="match status" value="1"/>
</dbReference>
<evidence type="ECO:0000313" key="3">
    <source>
        <dbReference type="Proteomes" id="UP000605361"/>
    </source>
</evidence>
<dbReference type="Proteomes" id="UP000605361">
    <property type="component" value="Unassembled WGS sequence"/>
</dbReference>
<proteinExistence type="predicted"/>
<keyword evidence="3" id="KW-1185">Reference proteome</keyword>
<dbReference type="PANTHER" id="PTHR41252:SF1">
    <property type="entry name" value="BLR2505 PROTEIN"/>
    <property type="match status" value="1"/>
</dbReference>
<dbReference type="InterPro" id="IPR037401">
    <property type="entry name" value="SnoaL-like"/>
</dbReference>
<organism evidence="2 3">
    <name type="scientific">Nonomuraea cypriaca</name>
    <dbReference type="NCBI Taxonomy" id="1187855"/>
    <lineage>
        <taxon>Bacteria</taxon>
        <taxon>Bacillati</taxon>
        <taxon>Actinomycetota</taxon>
        <taxon>Actinomycetes</taxon>
        <taxon>Streptosporangiales</taxon>
        <taxon>Streptosporangiaceae</taxon>
        <taxon>Nonomuraea</taxon>
    </lineage>
</organism>
<dbReference type="Pfam" id="PF12680">
    <property type="entry name" value="SnoaL_2"/>
    <property type="match status" value="1"/>
</dbReference>
<dbReference type="EMBL" id="JADOGI010000093">
    <property type="protein sequence ID" value="MBF8189508.1"/>
    <property type="molecule type" value="Genomic_DNA"/>
</dbReference>
<feature type="domain" description="SnoaL-like" evidence="1">
    <location>
        <begin position="73"/>
        <end position="167"/>
    </location>
</feature>
<dbReference type="AlphaFoldDB" id="A0A931ACR9"/>